<feature type="domain" description="TIL" evidence="4">
    <location>
        <begin position="80"/>
        <end position="134"/>
    </location>
</feature>
<gene>
    <name evidence="5" type="ORF">B4U80_02945</name>
</gene>
<feature type="domain" description="TIL" evidence="4">
    <location>
        <begin position="568"/>
        <end position="622"/>
    </location>
</feature>
<dbReference type="OrthoDB" id="6434172at2759"/>
<evidence type="ECO:0000256" key="2">
    <source>
        <dbReference type="ARBA" id="ARBA00023157"/>
    </source>
</evidence>
<dbReference type="EMBL" id="NCKV01006559">
    <property type="protein sequence ID" value="RWS23378.1"/>
    <property type="molecule type" value="Genomic_DNA"/>
</dbReference>
<keyword evidence="6" id="KW-1185">Reference proteome</keyword>
<proteinExistence type="predicted"/>
<dbReference type="GO" id="GO:0030414">
    <property type="term" value="F:peptidase inhibitor activity"/>
    <property type="evidence" value="ECO:0007669"/>
    <property type="project" value="UniProtKB-KW"/>
</dbReference>
<keyword evidence="2" id="KW-1015">Disulfide bond</keyword>
<feature type="non-terminal residue" evidence="5">
    <location>
        <position position="1"/>
    </location>
</feature>
<evidence type="ECO:0000256" key="3">
    <source>
        <dbReference type="SAM" id="MobiDB-lite"/>
    </source>
</evidence>
<dbReference type="FunFam" id="2.10.25.10:FF:000674">
    <property type="entry name" value="Mucin-2"/>
    <property type="match status" value="1"/>
</dbReference>
<dbReference type="Gene3D" id="2.10.25.10">
    <property type="entry name" value="Laminin"/>
    <property type="match status" value="9"/>
</dbReference>
<evidence type="ECO:0000259" key="4">
    <source>
        <dbReference type="Pfam" id="PF01826"/>
    </source>
</evidence>
<evidence type="ECO:0000256" key="1">
    <source>
        <dbReference type="ARBA" id="ARBA00022690"/>
    </source>
</evidence>
<feature type="domain" description="TIL" evidence="4">
    <location>
        <begin position="435"/>
        <end position="481"/>
    </location>
</feature>
<evidence type="ECO:0000313" key="5">
    <source>
        <dbReference type="EMBL" id="RWS23378.1"/>
    </source>
</evidence>
<accession>A0A443S750</accession>
<dbReference type="PANTHER" id="PTHR23259">
    <property type="entry name" value="RIDDLE"/>
    <property type="match status" value="1"/>
</dbReference>
<feature type="domain" description="TIL" evidence="4">
    <location>
        <begin position="301"/>
        <end position="351"/>
    </location>
</feature>
<keyword evidence="1" id="KW-0646">Protease inhibitor</keyword>
<dbReference type="InterPro" id="IPR036084">
    <property type="entry name" value="Ser_inhib-like_sf"/>
</dbReference>
<name>A0A443S750_9ACAR</name>
<feature type="domain" description="TIL" evidence="4">
    <location>
        <begin position="152"/>
        <end position="203"/>
    </location>
</feature>
<feature type="domain" description="TIL" evidence="4">
    <location>
        <begin position="751"/>
        <end position="805"/>
    </location>
</feature>
<dbReference type="InterPro" id="IPR002919">
    <property type="entry name" value="TIL_dom"/>
</dbReference>
<feature type="domain" description="TIL" evidence="4">
    <location>
        <begin position="670"/>
        <end position="724"/>
    </location>
</feature>
<dbReference type="AlphaFoldDB" id="A0A443S750"/>
<dbReference type="CDD" id="cd19941">
    <property type="entry name" value="TIL"/>
    <property type="match status" value="9"/>
</dbReference>
<dbReference type="Pfam" id="PF01826">
    <property type="entry name" value="TIL"/>
    <property type="match status" value="9"/>
</dbReference>
<sequence>TVANQKAFITNVQSKQRKLGIHFKLPETFIYTKLQRVFIHPVHYEVRNYETICISIKMREKKMKKSLRPFKKVSDNQVKCNKNEAYRSCGNRCKESCKSVISKINCPSLCADGCFCIDGYFRDKHRKCVPIYECSAMLSTEVDENILNKEQCKIDEVYKTCGNKCKESCNFKPNCPTECKAGCFCKEGYLKDSQGRCVAEYECARGPIIDEFPDDSTIKKGLCKNDEVYKTCGSRCKESCNFVERTSECKDECEVGCFCKNDYFRTWKGNCGPQYECKYYSLQSQNGVDEQAYFQHFAENCSENEKYTNCGNKCAEKCYAKFCPYRCETGCFCKEGYSRNEQGKCVVESKCTDSSDTEYDDASAESARCAKNEEYTNCGSKCAEKCNAKVCPYQCGTGCFCKKGYSRNKQGKCVVESTCTDLSNTDYDDAFTGHCKENEEFKECGSRCVEKCNAKRCPYEITCPVGGGCFCKKGYFRNKRGNLLSIQDAATKKMKSIQNVEVNVTRNVITVEKPKFAPMCVALDAFAKKDILETNKANAECRDMVTYYAVATTNYDESTTPIIGSDPCNEDEVYKQCDSKCKESCETRMKKRPCPYICESGCFCKDNYSRNSQGKCISEKQCLSDSKPEDRKTTTTPNDRDSTTQPDYRETTTKPDDRDSTTISDTTKMCKEHEIYKSCGSKCREKCEFIINRTTCIERCEKGCFCDGGYYRNQDGNCVRPAKCIDVGKSKCERKNFILNHNVFITEPVQCKQNEVYKECGNSCEEACDTTRNSKICAEYCEHGCFCDETFYRNSFDECVVQPECD</sequence>
<evidence type="ECO:0000313" key="6">
    <source>
        <dbReference type="Proteomes" id="UP000288716"/>
    </source>
</evidence>
<dbReference type="STRING" id="299467.A0A443S750"/>
<reference evidence="5 6" key="1">
    <citation type="journal article" date="2018" name="Gigascience">
        <title>Genomes of trombidid mites reveal novel predicted allergens and laterally-transferred genes associated with secondary metabolism.</title>
        <authorList>
            <person name="Dong X."/>
            <person name="Chaisiri K."/>
            <person name="Xia D."/>
            <person name="Armstrong S.D."/>
            <person name="Fang Y."/>
            <person name="Donnelly M.J."/>
            <person name="Kadowaki T."/>
            <person name="McGarry J.W."/>
            <person name="Darby A.C."/>
            <person name="Makepeace B.L."/>
        </authorList>
    </citation>
    <scope>NUCLEOTIDE SEQUENCE [LARGE SCALE GENOMIC DNA]</scope>
    <source>
        <strain evidence="5">UoL-UT</strain>
    </source>
</reference>
<dbReference type="SUPFAM" id="SSF57567">
    <property type="entry name" value="Serine protease inhibitors"/>
    <property type="match status" value="9"/>
</dbReference>
<feature type="domain" description="TIL" evidence="4">
    <location>
        <begin position="369"/>
        <end position="419"/>
    </location>
</feature>
<feature type="domain" description="TIL" evidence="4">
    <location>
        <begin position="223"/>
        <end position="277"/>
    </location>
</feature>
<dbReference type="Proteomes" id="UP000288716">
    <property type="component" value="Unassembled WGS sequence"/>
</dbReference>
<dbReference type="PANTHER" id="PTHR23259:SF69">
    <property type="entry name" value="GEO11767P1-RELATED"/>
    <property type="match status" value="1"/>
</dbReference>
<organism evidence="5 6">
    <name type="scientific">Leptotrombidium deliense</name>
    <dbReference type="NCBI Taxonomy" id="299467"/>
    <lineage>
        <taxon>Eukaryota</taxon>
        <taxon>Metazoa</taxon>
        <taxon>Ecdysozoa</taxon>
        <taxon>Arthropoda</taxon>
        <taxon>Chelicerata</taxon>
        <taxon>Arachnida</taxon>
        <taxon>Acari</taxon>
        <taxon>Acariformes</taxon>
        <taxon>Trombidiformes</taxon>
        <taxon>Prostigmata</taxon>
        <taxon>Anystina</taxon>
        <taxon>Parasitengona</taxon>
        <taxon>Trombiculoidea</taxon>
        <taxon>Trombiculidae</taxon>
        <taxon>Leptotrombidium</taxon>
    </lineage>
</organism>
<protein>
    <submittedName>
        <fullName evidence="5">Zonadhesin-like protein</fullName>
    </submittedName>
</protein>
<feature type="region of interest" description="Disordered" evidence="3">
    <location>
        <begin position="626"/>
        <end position="661"/>
    </location>
</feature>
<comment type="caution">
    <text evidence="5">The sequence shown here is derived from an EMBL/GenBank/DDBJ whole genome shotgun (WGS) entry which is preliminary data.</text>
</comment>
<feature type="compositionally biased region" description="Basic and acidic residues" evidence="3">
    <location>
        <begin position="626"/>
        <end position="660"/>
    </location>
</feature>
<dbReference type="VEuPathDB" id="VectorBase:LDEU008662"/>
<dbReference type="InterPro" id="IPR051368">
    <property type="entry name" value="SerProtInhib-TIL_Domain"/>
</dbReference>
<feature type="non-terminal residue" evidence="5">
    <location>
        <position position="806"/>
    </location>
</feature>